<dbReference type="EMBL" id="LAZR01034280">
    <property type="protein sequence ID" value="KKL45733.1"/>
    <property type="molecule type" value="Genomic_DNA"/>
</dbReference>
<proteinExistence type="predicted"/>
<protein>
    <submittedName>
        <fullName evidence="1">Uncharacterized protein</fullName>
    </submittedName>
</protein>
<evidence type="ECO:0000313" key="1">
    <source>
        <dbReference type="EMBL" id="KKL45733.1"/>
    </source>
</evidence>
<sequence length="104" mass="11901">MRVLIANPPWFVPTGATKAKASLMGLRAGGRWPYTRPIHRNYFCFPFNMAYADAHLKRLGVDSVFRDSILHLDEYADFFKLAGRFDYVVMETAVASRVNDHYVA</sequence>
<reference evidence="1" key="1">
    <citation type="journal article" date="2015" name="Nature">
        <title>Complex archaea that bridge the gap between prokaryotes and eukaryotes.</title>
        <authorList>
            <person name="Spang A."/>
            <person name="Saw J.H."/>
            <person name="Jorgensen S.L."/>
            <person name="Zaremba-Niedzwiedzka K."/>
            <person name="Martijn J."/>
            <person name="Lind A.E."/>
            <person name="van Eijk R."/>
            <person name="Schleper C."/>
            <person name="Guy L."/>
            <person name="Ettema T.J."/>
        </authorList>
    </citation>
    <scope>NUCLEOTIDE SEQUENCE</scope>
</reference>
<name>A0A0F9C8Q6_9ZZZZ</name>
<dbReference type="AlphaFoldDB" id="A0A0F9C8Q6"/>
<feature type="non-terminal residue" evidence="1">
    <location>
        <position position="104"/>
    </location>
</feature>
<comment type="caution">
    <text evidence="1">The sequence shown here is derived from an EMBL/GenBank/DDBJ whole genome shotgun (WGS) entry which is preliminary data.</text>
</comment>
<organism evidence="1">
    <name type="scientific">marine sediment metagenome</name>
    <dbReference type="NCBI Taxonomy" id="412755"/>
    <lineage>
        <taxon>unclassified sequences</taxon>
        <taxon>metagenomes</taxon>
        <taxon>ecological metagenomes</taxon>
    </lineage>
</organism>
<gene>
    <name evidence="1" type="ORF">LCGC14_2352650</name>
</gene>
<accession>A0A0F9C8Q6</accession>